<dbReference type="SMART" id="SM00326">
    <property type="entry name" value="SH3"/>
    <property type="match status" value="1"/>
</dbReference>
<feature type="domain" description="SH3" evidence="5">
    <location>
        <begin position="483"/>
        <end position="542"/>
    </location>
</feature>
<comment type="similarity">
    <text evidence="1">Belongs to the EPS8 family.</text>
</comment>
<reference evidence="6 7" key="1">
    <citation type="journal article" date="2013" name="Nature">
        <title>Insights into bilaterian evolution from three spiralian genomes.</title>
        <authorList>
            <person name="Simakov O."/>
            <person name="Marletaz F."/>
            <person name="Cho S.J."/>
            <person name="Edsinger-Gonzales E."/>
            <person name="Havlak P."/>
            <person name="Hellsten U."/>
            <person name="Kuo D.H."/>
            <person name="Larsson T."/>
            <person name="Lv J."/>
            <person name="Arendt D."/>
            <person name="Savage R."/>
            <person name="Osoegawa K."/>
            <person name="de Jong P."/>
            <person name="Grimwood J."/>
            <person name="Chapman J.A."/>
            <person name="Shapiro H."/>
            <person name="Aerts A."/>
            <person name="Otillar R.P."/>
            <person name="Terry A.Y."/>
            <person name="Boore J.L."/>
            <person name="Grigoriev I.V."/>
            <person name="Lindberg D.R."/>
            <person name="Seaver E.C."/>
            <person name="Weisblat D.A."/>
            <person name="Putnam N.H."/>
            <person name="Rokhsar D.S."/>
        </authorList>
    </citation>
    <scope>NUCLEOTIDE SEQUENCE [LARGE SCALE GENOMIC DNA]</scope>
</reference>
<dbReference type="PANTHER" id="PTHR12287">
    <property type="entry name" value="EPIDERMAL GROWTH FACTOR RECEPTOR KINASE SUBSTRATE EPS8-RELATED PROTEIN"/>
    <property type="match status" value="1"/>
</dbReference>
<dbReference type="SUPFAM" id="SSF50729">
    <property type="entry name" value="PH domain-like"/>
    <property type="match status" value="1"/>
</dbReference>
<dbReference type="EMBL" id="KB201362">
    <property type="protein sequence ID" value="ESO97002.1"/>
    <property type="molecule type" value="Genomic_DNA"/>
</dbReference>
<sequence length="543" mass="62904">MRNTSDPTFELDHLATFAAWTRDGFIQPEDGLLKLRQMENTTGIWTMRCLLVVEKKFLIILDNQSGEELEKFPIQFVQSPTAIFNNDTREIYNNLLLFTVGEDPKRRTQADMHIFQSVDTASQKIVDEILLAQKGEPRGQRIPPAPMQAPPRPSERDMYDFNGMKDYLTSQRGSRYYGPGPDANRSMKVNRAYREEFEPGQNEVLERDVQLLNHCFDDIEKFVSRLQQAAETFKELEKRKAGNARDRKRQSGEGIMGYRARPPPSQDFSDIFQKFKLSFNLLAKLKAHIHDPNAPELVHFLFTPLSLIYEASRDPVHGRVNLADSAVAPLITADAKQLLQNCLTSKEIELWRALGNYWTTCKEEWKGHIPSYTPRFYDGWQPNQIHENGFRNSEIDAPIKHRYEDDRSLTYVPFSHEREDRYGNYGDYRQPRDFEPPRTHAVVAPPSPRLAPREYRDNRMEPHHSHNSPENDNAKYISDLRNSGHKVFEVIHDREGRNSKEVSLSKGDIVAVLDDSRNWWKVRNIAGKVGFAPYTILKEVKDD</sequence>
<dbReference type="GO" id="GO:0005886">
    <property type="term" value="C:plasma membrane"/>
    <property type="evidence" value="ECO:0007669"/>
    <property type="project" value="TreeGrafter"/>
</dbReference>
<dbReference type="Proteomes" id="UP000030746">
    <property type="component" value="Unassembled WGS sequence"/>
</dbReference>
<evidence type="ECO:0000313" key="6">
    <source>
        <dbReference type="EMBL" id="ESO97002.1"/>
    </source>
</evidence>
<keyword evidence="7" id="KW-1185">Reference proteome</keyword>
<evidence type="ECO:0000256" key="4">
    <source>
        <dbReference type="SAM" id="MobiDB-lite"/>
    </source>
</evidence>
<dbReference type="STRING" id="225164.V4AIY7"/>
<dbReference type="GO" id="GO:0007266">
    <property type="term" value="P:Rho protein signal transduction"/>
    <property type="evidence" value="ECO:0007669"/>
    <property type="project" value="TreeGrafter"/>
</dbReference>
<dbReference type="Pfam" id="PF00018">
    <property type="entry name" value="SH3_1"/>
    <property type="match status" value="1"/>
</dbReference>
<dbReference type="InterPro" id="IPR011993">
    <property type="entry name" value="PH-like_dom_sf"/>
</dbReference>
<dbReference type="InterPro" id="IPR013625">
    <property type="entry name" value="PTB"/>
</dbReference>
<dbReference type="GeneID" id="20231225"/>
<dbReference type="PANTHER" id="PTHR12287:SF23">
    <property type="entry name" value="AROUSER, ISOFORM A-RELATED"/>
    <property type="match status" value="1"/>
</dbReference>
<protein>
    <recommendedName>
        <fullName evidence="5">SH3 domain-containing protein</fullName>
    </recommendedName>
</protein>
<feature type="region of interest" description="Disordered" evidence="4">
    <location>
        <begin position="136"/>
        <end position="157"/>
    </location>
</feature>
<evidence type="ECO:0000259" key="5">
    <source>
        <dbReference type="PROSITE" id="PS50002"/>
    </source>
</evidence>
<dbReference type="Gene3D" id="2.30.29.30">
    <property type="entry name" value="Pleckstrin-homology domain (PH domain)/Phosphotyrosine-binding domain (PTB)"/>
    <property type="match status" value="1"/>
</dbReference>
<accession>V4AIY7</accession>
<proteinExistence type="inferred from homology"/>
<dbReference type="InterPro" id="IPR055093">
    <property type="entry name" value="EPS8_2nd"/>
</dbReference>
<name>V4AIY7_LOTGI</name>
<keyword evidence="2 3" id="KW-0728">SH3 domain</keyword>
<evidence type="ECO:0000256" key="2">
    <source>
        <dbReference type="ARBA" id="ARBA00022443"/>
    </source>
</evidence>
<dbReference type="OrthoDB" id="4680325at2759"/>
<dbReference type="Pfam" id="PF08416">
    <property type="entry name" value="PTB"/>
    <property type="match status" value="1"/>
</dbReference>
<feature type="region of interest" description="Disordered" evidence="4">
    <location>
        <begin position="429"/>
        <end position="454"/>
    </location>
</feature>
<dbReference type="KEGG" id="lgi:LOTGIDRAFT_115450"/>
<dbReference type="Gene3D" id="2.30.30.40">
    <property type="entry name" value="SH3 Domains"/>
    <property type="match status" value="1"/>
</dbReference>
<evidence type="ECO:0000256" key="1">
    <source>
        <dbReference type="ARBA" id="ARBA00006197"/>
    </source>
</evidence>
<dbReference type="InterPro" id="IPR036028">
    <property type="entry name" value="SH3-like_dom_sf"/>
</dbReference>
<dbReference type="OMA" id="NKNWWEC"/>
<organism evidence="6 7">
    <name type="scientific">Lottia gigantea</name>
    <name type="common">Giant owl limpet</name>
    <dbReference type="NCBI Taxonomy" id="225164"/>
    <lineage>
        <taxon>Eukaryota</taxon>
        <taxon>Metazoa</taxon>
        <taxon>Spiralia</taxon>
        <taxon>Lophotrochozoa</taxon>
        <taxon>Mollusca</taxon>
        <taxon>Gastropoda</taxon>
        <taxon>Patellogastropoda</taxon>
        <taxon>Lottioidea</taxon>
        <taxon>Lottiidae</taxon>
        <taxon>Lottia</taxon>
    </lineage>
</organism>
<evidence type="ECO:0000256" key="3">
    <source>
        <dbReference type="PROSITE-ProRule" id="PRU00192"/>
    </source>
</evidence>
<feature type="compositionally biased region" description="Pro residues" evidence="4">
    <location>
        <begin position="143"/>
        <end position="152"/>
    </location>
</feature>
<dbReference type="GO" id="GO:0003779">
    <property type="term" value="F:actin binding"/>
    <property type="evidence" value="ECO:0007669"/>
    <property type="project" value="TreeGrafter"/>
</dbReference>
<evidence type="ECO:0000313" key="7">
    <source>
        <dbReference type="Proteomes" id="UP000030746"/>
    </source>
</evidence>
<dbReference type="Pfam" id="PF22975">
    <property type="entry name" value="EPS8_2nd"/>
    <property type="match status" value="1"/>
</dbReference>
<feature type="compositionally biased region" description="Basic and acidic residues" evidence="4">
    <location>
        <begin position="237"/>
        <end position="251"/>
    </location>
</feature>
<gene>
    <name evidence="6" type="ORF">LOTGIDRAFT_115450</name>
</gene>
<dbReference type="SUPFAM" id="SSF50044">
    <property type="entry name" value="SH3-domain"/>
    <property type="match status" value="1"/>
</dbReference>
<dbReference type="RefSeq" id="XP_009052486.1">
    <property type="nucleotide sequence ID" value="XM_009054238.1"/>
</dbReference>
<dbReference type="InterPro" id="IPR039801">
    <property type="entry name" value="EPS8-like"/>
</dbReference>
<dbReference type="GO" id="GO:0035023">
    <property type="term" value="P:regulation of Rho protein signal transduction"/>
    <property type="evidence" value="ECO:0007669"/>
    <property type="project" value="TreeGrafter"/>
</dbReference>
<dbReference type="PROSITE" id="PS50002">
    <property type="entry name" value="SH3"/>
    <property type="match status" value="1"/>
</dbReference>
<dbReference type="CTD" id="20231225"/>
<dbReference type="InterPro" id="IPR001452">
    <property type="entry name" value="SH3_domain"/>
</dbReference>
<feature type="region of interest" description="Disordered" evidence="4">
    <location>
        <begin position="237"/>
        <end position="260"/>
    </location>
</feature>
<feature type="compositionally biased region" description="Basic and acidic residues" evidence="4">
    <location>
        <begin position="429"/>
        <end position="438"/>
    </location>
</feature>
<dbReference type="AlphaFoldDB" id="V4AIY7"/>
<dbReference type="HOGENOM" id="CLU_014510_1_1_1"/>